<dbReference type="EMBL" id="MWPQ01000041">
    <property type="protein sequence ID" value="OPH82710.1"/>
    <property type="molecule type" value="Genomic_DNA"/>
</dbReference>
<proteinExistence type="predicted"/>
<reference evidence="1 2" key="1">
    <citation type="submission" date="2017-02" db="EMBL/GenBank/DDBJ databases">
        <title>Genome sequence of the nitrite-oxidizing bacterium Nitrobacter vulgaris strain Ab1.</title>
        <authorList>
            <person name="Mellbye B.L."/>
            <person name="Davis E.W."/>
            <person name="Spieck E."/>
            <person name="Chang J.H."/>
            <person name="Bottomley P.J."/>
            <person name="Sayavedra-Soto L.A."/>
        </authorList>
    </citation>
    <scope>NUCLEOTIDE SEQUENCE [LARGE SCALE GENOMIC DNA]</scope>
    <source>
        <strain evidence="1 2">Ab1</strain>
    </source>
</reference>
<accession>A0A1V4HYS7</accession>
<dbReference type="Proteomes" id="UP000189940">
    <property type="component" value="Unassembled WGS sequence"/>
</dbReference>
<sequence>MKLFSKIVQCFVGIGDCAWPREAPADSRNIWLADVKLKIFFMLLSKPLYDIESVAVPWELHDAHSLLAAVGIHLH</sequence>
<comment type="caution">
    <text evidence="1">The sequence shown here is derived from an EMBL/GenBank/DDBJ whole genome shotgun (WGS) entry which is preliminary data.</text>
</comment>
<keyword evidence="2" id="KW-1185">Reference proteome</keyword>
<dbReference type="AlphaFoldDB" id="A0A1V4HYS7"/>
<gene>
    <name evidence="1" type="ORF">B2M20_10780</name>
</gene>
<evidence type="ECO:0000313" key="2">
    <source>
        <dbReference type="Proteomes" id="UP000189940"/>
    </source>
</evidence>
<protein>
    <submittedName>
        <fullName evidence="1">Uncharacterized protein</fullName>
    </submittedName>
</protein>
<evidence type="ECO:0000313" key="1">
    <source>
        <dbReference type="EMBL" id="OPH82710.1"/>
    </source>
</evidence>
<organism evidence="1 2">
    <name type="scientific">Nitrobacter vulgaris</name>
    <dbReference type="NCBI Taxonomy" id="29421"/>
    <lineage>
        <taxon>Bacteria</taxon>
        <taxon>Pseudomonadati</taxon>
        <taxon>Pseudomonadota</taxon>
        <taxon>Alphaproteobacteria</taxon>
        <taxon>Hyphomicrobiales</taxon>
        <taxon>Nitrobacteraceae</taxon>
        <taxon>Nitrobacter</taxon>
    </lineage>
</organism>
<name>A0A1V4HYS7_NITVU</name>